<reference evidence="1 2" key="1">
    <citation type="submission" date="2016-07" db="EMBL/GenBank/DDBJ databases">
        <title>Pervasive Adenine N6-methylation of Active Genes in Fungi.</title>
        <authorList>
            <consortium name="DOE Joint Genome Institute"/>
            <person name="Mondo S.J."/>
            <person name="Dannebaum R.O."/>
            <person name="Kuo R.C."/>
            <person name="Labutti K."/>
            <person name="Haridas S."/>
            <person name="Kuo A."/>
            <person name="Salamov A."/>
            <person name="Ahrendt S.R."/>
            <person name="Lipzen A."/>
            <person name="Sullivan W."/>
            <person name="Andreopoulos W.B."/>
            <person name="Clum A."/>
            <person name="Lindquist E."/>
            <person name="Daum C."/>
            <person name="Ramamoorthy G.K."/>
            <person name="Gryganskyi A."/>
            <person name="Culley D."/>
            <person name="Magnuson J.K."/>
            <person name="James T.Y."/>
            <person name="O'Malley M.A."/>
            <person name="Stajich J.E."/>
            <person name="Spatafora J.W."/>
            <person name="Visel A."/>
            <person name="Grigoriev I.V."/>
        </authorList>
    </citation>
    <scope>NUCLEOTIDE SEQUENCE [LARGE SCALE GENOMIC DNA]</scope>
    <source>
        <strain evidence="1 2">PL171</strain>
    </source>
</reference>
<accession>A0A1Y2HPF4</accession>
<evidence type="ECO:0000313" key="1">
    <source>
        <dbReference type="EMBL" id="ORZ35681.1"/>
    </source>
</evidence>
<comment type="caution">
    <text evidence="1">The sequence shown here is derived from an EMBL/GenBank/DDBJ whole genome shotgun (WGS) entry which is preliminary data.</text>
</comment>
<gene>
    <name evidence="1" type="ORF">BCR44DRAFT_1433980</name>
</gene>
<sequence>MGTGPAAAAIHSTIAWAGLDTSDASKWGKRGFAHDPCIAVGFFCSCRRGRRIDSTSRTDSGNRRTLVSAVAFPSTCAHARPYKPAYSHHASKQHWPPDQLSHARSGTRLPLFIPLTCARRSPSTSRHPIPLALLLTHARSAPQRSVRRLPRSVWLASHPKAFTARTLIPTHGTIRVPTTARRLSRAPAQLAPVASLAIPPRIAAGWYGTQSSRTQP</sequence>
<keyword evidence="2" id="KW-1185">Reference proteome</keyword>
<name>A0A1Y2HPF4_9FUNG</name>
<dbReference type="AlphaFoldDB" id="A0A1Y2HPF4"/>
<proteinExistence type="predicted"/>
<organism evidence="1 2">
    <name type="scientific">Catenaria anguillulae PL171</name>
    <dbReference type="NCBI Taxonomy" id="765915"/>
    <lineage>
        <taxon>Eukaryota</taxon>
        <taxon>Fungi</taxon>
        <taxon>Fungi incertae sedis</taxon>
        <taxon>Blastocladiomycota</taxon>
        <taxon>Blastocladiomycetes</taxon>
        <taxon>Blastocladiales</taxon>
        <taxon>Catenariaceae</taxon>
        <taxon>Catenaria</taxon>
    </lineage>
</organism>
<protein>
    <submittedName>
        <fullName evidence="1">Uncharacterized protein</fullName>
    </submittedName>
</protein>
<evidence type="ECO:0000313" key="2">
    <source>
        <dbReference type="Proteomes" id="UP000193411"/>
    </source>
</evidence>
<dbReference type="EMBL" id="MCFL01000021">
    <property type="protein sequence ID" value="ORZ35681.1"/>
    <property type="molecule type" value="Genomic_DNA"/>
</dbReference>
<dbReference type="Proteomes" id="UP000193411">
    <property type="component" value="Unassembled WGS sequence"/>
</dbReference>